<comment type="caution">
    <text evidence="3">The sequence shown here is derived from an EMBL/GenBank/DDBJ whole genome shotgun (WGS) entry which is preliminary data.</text>
</comment>
<keyword evidence="1" id="KW-0732">Signal</keyword>
<protein>
    <submittedName>
        <fullName evidence="3">S41 family peptidase</fullName>
    </submittedName>
</protein>
<dbReference type="SMART" id="SM00245">
    <property type="entry name" value="TSPc"/>
    <property type="match status" value="1"/>
</dbReference>
<evidence type="ECO:0000313" key="3">
    <source>
        <dbReference type="EMBL" id="MDY0884822.1"/>
    </source>
</evidence>
<dbReference type="InterPro" id="IPR036034">
    <property type="entry name" value="PDZ_sf"/>
</dbReference>
<dbReference type="InterPro" id="IPR005151">
    <property type="entry name" value="Tail-specific_protease"/>
</dbReference>
<accession>A0ABU5EER7</accession>
<evidence type="ECO:0000256" key="1">
    <source>
        <dbReference type="SAM" id="SignalP"/>
    </source>
</evidence>
<name>A0ABU5EER7_9PROT</name>
<dbReference type="Pfam" id="PF00595">
    <property type="entry name" value="PDZ"/>
    <property type="match status" value="1"/>
</dbReference>
<dbReference type="Pfam" id="PF14684">
    <property type="entry name" value="Tricorn_C1"/>
    <property type="match status" value="1"/>
</dbReference>
<dbReference type="EMBL" id="JAXCLW010000006">
    <property type="protein sequence ID" value="MDY0884822.1"/>
    <property type="molecule type" value="Genomic_DNA"/>
</dbReference>
<dbReference type="CDD" id="cd07562">
    <property type="entry name" value="Peptidase_S41_TRI"/>
    <property type="match status" value="1"/>
</dbReference>
<organism evidence="3 4">
    <name type="scientific">Dongia soli</name>
    <dbReference type="NCBI Taxonomy" id="600628"/>
    <lineage>
        <taxon>Bacteria</taxon>
        <taxon>Pseudomonadati</taxon>
        <taxon>Pseudomonadota</taxon>
        <taxon>Alphaproteobacteria</taxon>
        <taxon>Rhodospirillales</taxon>
        <taxon>Dongiaceae</taxon>
        <taxon>Dongia</taxon>
    </lineage>
</organism>
<evidence type="ECO:0000259" key="2">
    <source>
        <dbReference type="PROSITE" id="PS50106"/>
    </source>
</evidence>
<dbReference type="PANTHER" id="PTHR32060:SF30">
    <property type="entry name" value="CARBOXY-TERMINAL PROCESSING PROTEASE CTPA"/>
    <property type="match status" value="1"/>
</dbReference>
<dbReference type="PROSITE" id="PS50106">
    <property type="entry name" value="PDZ"/>
    <property type="match status" value="1"/>
</dbReference>
<gene>
    <name evidence="3" type="ORF">SMD27_18405</name>
</gene>
<keyword evidence="4" id="KW-1185">Reference proteome</keyword>
<proteinExistence type="predicted"/>
<dbReference type="RefSeq" id="WP_320509896.1">
    <property type="nucleotide sequence ID" value="NZ_JAXCLW010000006.1"/>
</dbReference>
<dbReference type="Pfam" id="PF03572">
    <property type="entry name" value="Peptidase_S41"/>
    <property type="match status" value="1"/>
</dbReference>
<sequence length="416" mass="45289">MLWRAILLIGILAFYPLSMAEAEAPSGETSSVLKADIAVFDEVWRIVDRDFYDPHFNGADWQALRDKYRPQAEAAADADAQAGVIDRMLAELHASHTARYRPDDPAYYQLLDIFAASLHRQLRQLFPDGVQYPGIGIFTKKIDGKIFISGIIAGLPAAGSDLKVGDEILAVDGKPFEAVNSFAGKTGKQVKIRIRRHADSPVEEIVLTPVMIKPAQAFLDAMADGARIIEAGGKKIGYIRIWSYASDRYQDMLEEQLAVGKLKDADALVWDLRDGWGGAQPDYLDIFDDLGPTMTLTERDGDSSPVNVKWRKPVALLINEGSRSGKEVLAYGFKKYRVGDVIGSRTAGALLAARAFLLADDSLLLLAVADVAVDGERLEGRGVTPTIEVPFSLPYAGGEDPQLDKAVEILSQGLGG</sequence>
<dbReference type="PANTHER" id="PTHR32060">
    <property type="entry name" value="TAIL-SPECIFIC PROTEASE"/>
    <property type="match status" value="1"/>
</dbReference>
<dbReference type="Gene3D" id="3.90.226.10">
    <property type="entry name" value="2-enoyl-CoA Hydratase, Chain A, domain 1"/>
    <property type="match status" value="1"/>
</dbReference>
<dbReference type="SUPFAM" id="SSF50156">
    <property type="entry name" value="PDZ domain-like"/>
    <property type="match status" value="1"/>
</dbReference>
<dbReference type="InterPro" id="IPR001478">
    <property type="entry name" value="PDZ"/>
</dbReference>
<dbReference type="InterPro" id="IPR029045">
    <property type="entry name" value="ClpP/crotonase-like_dom_sf"/>
</dbReference>
<dbReference type="Gene3D" id="2.30.42.10">
    <property type="match status" value="1"/>
</dbReference>
<dbReference type="SMART" id="SM00228">
    <property type="entry name" value="PDZ"/>
    <property type="match status" value="1"/>
</dbReference>
<feature type="domain" description="PDZ" evidence="2">
    <location>
        <begin position="115"/>
        <end position="198"/>
    </location>
</feature>
<feature type="chain" id="PRO_5045529665" evidence="1">
    <location>
        <begin position="21"/>
        <end position="416"/>
    </location>
</feature>
<feature type="signal peptide" evidence="1">
    <location>
        <begin position="1"/>
        <end position="20"/>
    </location>
</feature>
<dbReference type="InterPro" id="IPR028204">
    <property type="entry name" value="Tricorn_C1"/>
</dbReference>
<dbReference type="SUPFAM" id="SSF52096">
    <property type="entry name" value="ClpP/crotonase"/>
    <property type="match status" value="1"/>
</dbReference>
<reference evidence="3 4" key="1">
    <citation type="journal article" date="2016" name="Antonie Van Leeuwenhoek">
        <title>Dongia soli sp. nov., isolated from soil from Dokdo, Korea.</title>
        <authorList>
            <person name="Kim D.U."/>
            <person name="Lee H."/>
            <person name="Kim H."/>
            <person name="Kim S.G."/>
            <person name="Ka J.O."/>
        </authorList>
    </citation>
    <scope>NUCLEOTIDE SEQUENCE [LARGE SCALE GENOMIC DNA]</scope>
    <source>
        <strain evidence="3 4">D78</strain>
    </source>
</reference>
<evidence type="ECO:0000313" key="4">
    <source>
        <dbReference type="Proteomes" id="UP001279642"/>
    </source>
</evidence>
<dbReference type="Proteomes" id="UP001279642">
    <property type="component" value="Unassembled WGS sequence"/>
</dbReference>
<dbReference type="Gene3D" id="3.30.750.44">
    <property type="match status" value="1"/>
</dbReference>